<dbReference type="AlphaFoldDB" id="A0A6A9URT2"/>
<keyword evidence="1" id="KW-0812">Transmembrane</keyword>
<evidence type="ECO:0000313" key="3">
    <source>
        <dbReference type="Proteomes" id="UP000435304"/>
    </source>
</evidence>
<reference evidence="2 3" key="1">
    <citation type="submission" date="2019-12" db="EMBL/GenBank/DDBJ databases">
        <title>Auraticoccus cholistani sp. nov., an actinomycete isolated from soil of Cholistan desert.</title>
        <authorList>
            <person name="Cheema M.T."/>
        </authorList>
    </citation>
    <scope>NUCLEOTIDE SEQUENCE [LARGE SCALE GENOMIC DNA]</scope>
    <source>
        <strain evidence="2 3">F435</strain>
    </source>
</reference>
<comment type="caution">
    <text evidence="2">The sequence shown here is derived from an EMBL/GenBank/DDBJ whole genome shotgun (WGS) entry which is preliminary data.</text>
</comment>
<evidence type="ECO:0000256" key="1">
    <source>
        <dbReference type="SAM" id="Phobius"/>
    </source>
</evidence>
<name>A0A6A9URT2_9ACTN</name>
<keyword evidence="3" id="KW-1185">Reference proteome</keyword>
<protein>
    <submittedName>
        <fullName evidence="2">Uncharacterized protein</fullName>
    </submittedName>
</protein>
<dbReference type="Proteomes" id="UP000435304">
    <property type="component" value="Unassembled WGS sequence"/>
</dbReference>
<gene>
    <name evidence="2" type="ORF">GC722_05495</name>
</gene>
<feature type="transmembrane region" description="Helical" evidence="1">
    <location>
        <begin position="62"/>
        <end position="80"/>
    </location>
</feature>
<evidence type="ECO:0000313" key="2">
    <source>
        <dbReference type="EMBL" id="MVA75483.1"/>
    </source>
</evidence>
<sequence length="81" mass="8123">MSADGTEQSSTSKHVAAFLGAPLGSAVLAFLAWVLLSEPYPLGPLTIQCIPMGAAQLGVDQVAMIATVVAALGALLIEVAS</sequence>
<accession>A0A6A9URT2</accession>
<organism evidence="2 3">
    <name type="scientific">Auraticoccus cholistanensis</name>
    <dbReference type="NCBI Taxonomy" id="2656650"/>
    <lineage>
        <taxon>Bacteria</taxon>
        <taxon>Bacillati</taxon>
        <taxon>Actinomycetota</taxon>
        <taxon>Actinomycetes</taxon>
        <taxon>Propionibacteriales</taxon>
        <taxon>Propionibacteriaceae</taxon>
        <taxon>Auraticoccus</taxon>
    </lineage>
</organism>
<feature type="transmembrane region" description="Helical" evidence="1">
    <location>
        <begin position="15"/>
        <end position="36"/>
    </location>
</feature>
<dbReference type="EMBL" id="WPCU01000004">
    <property type="protein sequence ID" value="MVA75483.1"/>
    <property type="molecule type" value="Genomic_DNA"/>
</dbReference>
<dbReference type="RefSeq" id="WP_156608590.1">
    <property type="nucleotide sequence ID" value="NZ_WPCU01000004.1"/>
</dbReference>
<keyword evidence="1" id="KW-1133">Transmembrane helix</keyword>
<proteinExistence type="predicted"/>
<keyword evidence="1" id="KW-0472">Membrane</keyword>